<proteinExistence type="predicted"/>
<evidence type="ECO:0000313" key="2">
    <source>
        <dbReference type="EMBL" id="KAI9551641.1"/>
    </source>
</evidence>
<feature type="transmembrane region" description="Helical" evidence="1">
    <location>
        <begin position="49"/>
        <end position="72"/>
    </location>
</feature>
<keyword evidence="1" id="KW-1133">Transmembrane helix</keyword>
<reference evidence="2 3" key="1">
    <citation type="submission" date="2022-05" db="EMBL/GenBank/DDBJ databases">
        <title>A multi-omics perspective on studying reproductive biology in Daphnia sinensis.</title>
        <authorList>
            <person name="Jia J."/>
        </authorList>
    </citation>
    <scope>NUCLEOTIDE SEQUENCE [LARGE SCALE GENOMIC DNA]</scope>
    <source>
        <strain evidence="2 3">WSL</strain>
    </source>
</reference>
<dbReference type="InterPro" id="IPR032055">
    <property type="entry name" value="TMEM72"/>
</dbReference>
<accession>A0AAD5PL74</accession>
<keyword evidence="1" id="KW-0812">Transmembrane</keyword>
<sequence>MDCCESLPCWTIFLQNIDLVTRVWGVFTSIVLLGVGVDLSFLHQLAGGFAIAAALITFFLETTWAVTILLQVCLRYEHHVIYNCWDAVLWLDYWKRTVIYTILAILLFAQPHRAWFTTVGGLMLIALGLLHAVRWYSKLKSHPMSLLEQQENGLDDDVEIDLSLPEPVQQLGNYTSPAATEQPPQPHSLGDTMENELLRVVA</sequence>
<dbReference type="Proteomes" id="UP000820818">
    <property type="component" value="Linkage Group LG10"/>
</dbReference>
<dbReference type="AlphaFoldDB" id="A0AAD5PL74"/>
<dbReference type="PANTHER" id="PTHR28474">
    <property type="entry name" value="TRANSMEMBRANE PROTEIN 72"/>
    <property type="match status" value="1"/>
</dbReference>
<evidence type="ECO:0008006" key="4">
    <source>
        <dbReference type="Google" id="ProtNLM"/>
    </source>
</evidence>
<keyword evidence="3" id="KW-1185">Reference proteome</keyword>
<name>A0AAD5PL74_9CRUS</name>
<dbReference type="EMBL" id="WJBH02000010">
    <property type="protein sequence ID" value="KAI9551641.1"/>
    <property type="molecule type" value="Genomic_DNA"/>
</dbReference>
<feature type="transmembrane region" description="Helical" evidence="1">
    <location>
        <begin position="115"/>
        <end position="136"/>
    </location>
</feature>
<evidence type="ECO:0000256" key="1">
    <source>
        <dbReference type="SAM" id="Phobius"/>
    </source>
</evidence>
<evidence type="ECO:0000313" key="3">
    <source>
        <dbReference type="Proteomes" id="UP000820818"/>
    </source>
</evidence>
<feature type="transmembrane region" description="Helical" evidence="1">
    <location>
        <begin position="23"/>
        <end position="43"/>
    </location>
</feature>
<comment type="caution">
    <text evidence="2">The sequence shown here is derived from an EMBL/GenBank/DDBJ whole genome shotgun (WGS) entry which is preliminary data.</text>
</comment>
<organism evidence="2 3">
    <name type="scientific">Daphnia sinensis</name>
    <dbReference type="NCBI Taxonomy" id="1820382"/>
    <lineage>
        <taxon>Eukaryota</taxon>
        <taxon>Metazoa</taxon>
        <taxon>Ecdysozoa</taxon>
        <taxon>Arthropoda</taxon>
        <taxon>Crustacea</taxon>
        <taxon>Branchiopoda</taxon>
        <taxon>Diplostraca</taxon>
        <taxon>Cladocera</taxon>
        <taxon>Anomopoda</taxon>
        <taxon>Daphniidae</taxon>
        <taxon>Daphnia</taxon>
        <taxon>Daphnia similis group</taxon>
    </lineage>
</organism>
<feature type="transmembrane region" description="Helical" evidence="1">
    <location>
        <begin position="93"/>
        <end position="109"/>
    </location>
</feature>
<protein>
    <recommendedName>
        <fullName evidence="4">Transmembrane protein 72</fullName>
    </recommendedName>
</protein>
<keyword evidence="1" id="KW-0472">Membrane</keyword>
<gene>
    <name evidence="2" type="ORF">GHT06_021976</name>
</gene>
<dbReference type="PANTHER" id="PTHR28474:SF1">
    <property type="entry name" value="TRANSMEMBRANE PROTEIN 72"/>
    <property type="match status" value="1"/>
</dbReference>
<dbReference type="Pfam" id="PF16054">
    <property type="entry name" value="TMEM72"/>
    <property type="match status" value="1"/>
</dbReference>